<evidence type="ECO:0000313" key="2">
    <source>
        <dbReference type="EMBL" id="GJT05605.1"/>
    </source>
</evidence>
<keyword evidence="3" id="KW-1185">Reference proteome</keyword>
<sequence>MPPKRNGMSTTAIEQLISQRVNKALMAHETNRNSRNLPNGDSNSVGRGERTMESVSQVSNYDDNCQMKYATCTLLDGALTWWNTHMKTVGIDAAYQTSWTELKKMMTTEYCLKNEELALLCLGMVPEEEKKIERYIWGLIEKIKGNVTSLQPTKISDAIRMSHKLMNQIVRANSARSSDNKRKWENN</sequence>
<feature type="region of interest" description="Disordered" evidence="1">
    <location>
        <begin position="28"/>
        <end position="53"/>
    </location>
</feature>
<organism evidence="2 3">
    <name type="scientific">Tanacetum coccineum</name>
    <dbReference type="NCBI Taxonomy" id="301880"/>
    <lineage>
        <taxon>Eukaryota</taxon>
        <taxon>Viridiplantae</taxon>
        <taxon>Streptophyta</taxon>
        <taxon>Embryophyta</taxon>
        <taxon>Tracheophyta</taxon>
        <taxon>Spermatophyta</taxon>
        <taxon>Magnoliopsida</taxon>
        <taxon>eudicotyledons</taxon>
        <taxon>Gunneridae</taxon>
        <taxon>Pentapetalae</taxon>
        <taxon>asterids</taxon>
        <taxon>campanulids</taxon>
        <taxon>Asterales</taxon>
        <taxon>Asteraceae</taxon>
        <taxon>Asteroideae</taxon>
        <taxon>Anthemideae</taxon>
        <taxon>Anthemidinae</taxon>
        <taxon>Tanacetum</taxon>
    </lineage>
</organism>
<evidence type="ECO:0000313" key="3">
    <source>
        <dbReference type="Proteomes" id="UP001151760"/>
    </source>
</evidence>
<proteinExistence type="predicted"/>
<dbReference type="EMBL" id="BQNB010012601">
    <property type="protein sequence ID" value="GJT05605.1"/>
    <property type="molecule type" value="Genomic_DNA"/>
</dbReference>
<evidence type="ECO:0000256" key="1">
    <source>
        <dbReference type="SAM" id="MobiDB-lite"/>
    </source>
</evidence>
<reference evidence="2" key="2">
    <citation type="submission" date="2022-01" db="EMBL/GenBank/DDBJ databases">
        <authorList>
            <person name="Yamashiro T."/>
            <person name="Shiraishi A."/>
            <person name="Satake H."/>
            <person name="Nakayama K."/>
        </authorList>
    </citation>
    <scope>NUCLEOTIDE SEQUENCE</scope>
</reference>
<gene>
    <name evidence="2" type="ORF">Tco_0840067</name>
</gene>
<feature type="compositionally biased region" description="Polar residues" evidence="1">
    <location>
        <begin position="33"/>
        <end position="45"/>
    </location>
</feature>
<name>A0ABQ5ASH7_9ASTR</name>
<protein>
    <recommendedName>
        <fullName evidence="4">Retrotransposon gag domain-containing protein</fullName>
    </recommendedName>
</protein>
<accession>A0ABQ5ASH7</accession>
<comment type="caution">
    <text evidence="2">The sequence shown here is derived from an EMBL/GenBank/DDBJ whole genome shotgun (WGS) entry which is preliminary data.</text>
</comment>
<evidence type="ECO:0008006" key="4">
    <source>
        <dbReference type="Google" id="ProtNLM"/>
    </source>
</evidence>
<dbReference type="Proteomes" id="UP001151760">
    <property type="component" value="Unassembled WGS sequence"/>
</dbReference>
<reference evidence="2" key="1">
    <citation type="journal article" date="2022" name="Int. J. Mol. Sci.">
        <title>Draft Genome of Tanacetum Coccineum: Genomic Comparison of Closely Related Tanacetum-Family Plants.</title>
        <authorList>
            <person name="Yamashiro T."/>
            <person name="Shiraishi A."/>
            <person name="Nakayama K."/>
            <person name="Satake H."/>
        </authorList>
    </citation>
    <scope>NUCLEOTIDE SEQUENCE</scope>
</reference>